<evidence type="ECO:0000256" key="13">
    <source>
        <dbReference type="ARBA" id="ARBA00023291"/>
    </source>
</evidence>
<dbReference type="GO" id="GO:0051538">
    <property type="term" value="F:3 iron, 4 sulfur cluster binding"/>
    <property type="evidence" value="ECO:0007669"/>
    <property type="project" value="UniProtKB-KW"/>
</dbReference>
<evidence type="ECO:0000256" key="15">
    <source>
        <dbReference type="PIRSR" id="PIRSR000310-1"/>
    </source>
</evidence>
<name>A0A318JDP6_9NEIS</name>
<keyword evidence="12 15" id="KW-0411">Iron-sulfur</keyword>
<evidence type="ECO:0000259" key="17">
    <source>
        <dbReference type="Pfam" id="PF01058"/>
    </source>
</evidence>
<evidence type="ECO:0000256" key="7">
    <source>
        <dbReference type="ARBA" id="ARBA00022485"/>
    </source>
</evidence>
<keyword evidence="10" id="KW-0560">Oxidoreductase</keyword>
<dbReference type="PANTHER" id="PTHR30013">
    <property type="entry name" value="NIFE / NIFESE HYDROGENASE SMALL SUBUNIT FAMILY MEMBER"/>
    <property type="match status" value="1"/>
</dbReference>
<feature type="domain" description="Cytochrome-c3 hydrogenase C-terminal" evidence="18">
    <location>
        <begin position="200"/>
        <end position="273"/>
    </location>
</feature>
<comment type="subunit">
    <text evidence="5">Heterodimer of a large and a small subunit.</text>
</comment>
<feature type="binding site" evidence="15">
    <location>
        <position position="206"/>
    </location>
    <ligand>
        <name>[4Fe-4S] cluster</name>
        <dbReference type="ChEBI" id="CHEBI:49883"/>
        <label>2</label>
    </ligand>
</feature>
<comment type="cofactor">
    <cofactor evidence="1">
        <name>[3Fe-4S] cluster</name>
        <dbReference type="ChEBI" id="CHEBI:21137"/>
    </cofactor>
</comment>
<dbReference type="GO" id="GO:0009055">
    <property type="term" value="F:electron transfer activity"/>
    <property type="evidence" value="ECO:0007669"/>
    <property type="project" value="TreeGrafter"/>
</dbReference>
<dbReference type="Proteomes" id="UP000248395">
    <property type="component" value="Unassembled WGS sequence"/>
</dbReference>
<dbReference type="RefSeq" id="WP_059287306.1">
    <property type="nucleotide sequence ID" value="NZ_LNQU01000188.1"/>
</dbReference>
<reference evidence="19 20" key="1">
    <citation type="submission" date="2018-05" db="EMBL/GenBank/DDBJ databases">
        <title>Genomic Encyclopedia of Type Strains, Phase IV (KMG-IV): sequencing the most valuable type-strain genomes for metagenomic binning, comparative biology and taxonomic classification.</title>
        <authorList>
            <person name="Goeker M."/>
        </authorList>
    </citation>
    <scope>NUCLEOTIDE SEQUENCE [LARGE SCALE GENOMIC DNA]</scope>
    <source>
        <strain evidence="19 20">DSM 25134</strain>
    </source>
</reference>
<feature type="binding site" evidence="15">
    <location>
        <position position="263"/>
    </location>
    <ligand>
        <name>[3Fe-4S] cluster</name>
        <dbReference type="ChEBI" id="CHEBI:21137"/>
    </ligand>
</feature>
<dbReference type="InterPro" id="IPR006137">
    <property type="entry name" value="NADH_UbQ_OxRdtase-like_20kDa"/>
</dbReference>
<dbReference type="GO" id="GO:0009375">
    <property type="term" value="C:ferredoxin hydrogenase complex"/>
    <property type="evidence" value="ECO:0007669"/>
    <property type="project" value="InterPro"/>
</dbReference>
<evidence type="ECO:0000256" key="12">
    <source>
        <dbReference type="ARBA" id="ARBA00023014"/>
    </source>
</evidence>
<evidence type="ECO:0000256" key="16">
    <source>
        <dbReference type="SAM" id="MobiDB-lite"/>
    </source>
</evidence>
<evidence type="ECO:0000256" key="11">
    <source>
        <dbReference type="ARBA" id="ARBA00023004"/>
    </source>
</evidence>
<dbReference type="OrthoDB" id="9766729at2"/>
<evidence type="ECO:0000256" key="8">
    <source>
        <dbReference type="ARBA" id="ARBA00022723"/>
    </source>
</evidence>
<dbReference type="GO" id="GO:0009061">
    <property type="term" value="P:anaerobic respiration"/>
    <property type="evidence" value="ECO:0007669"/>
    <property type="project" value="TreeGrafter"/>
</dbReference>
<evidence type="ECO:0000256" key="2">
    <source>
        <dbReference type="ARBA" id="ARBA00001966"/>
    </source>
</evidence>
<dbReference type="InterPro" id="IPR037024">
    <property type="entry name" value="NiFe_Hase_small_N_sf"/>
</dbReference>
<dbReference type="GO" id="GO:0044569">
    <property type="term" value="C:[Ni-Fe] hydrogenase complex"/>
    <property type="evidence" value="ECO:0007669"/>
    <property type="project" value="TreeGrafter"/>
</dbReference>
<evidence type="ECO:0000256" key="14">
    <source>
        <dbReference type="ARBA" id="ARBA00048757"/>
    </source>
</evidence>
<evidence type="ECO:0000256" key="4">
    <source>
        <dbReference type="ARBA" id="ARBA00006605"/>
    </source>
</evidence>
<dbReference type="Gene3D" id="3.40.50.700">
    <property type="entry name" value="NADH:ubiquinone oxidoreductase-like, 20kDa subunit"/>
    <property type="match status" value="1"/>
</dbReference>
<gene>
    <name evidence="19" type="ORF">DFR38_111117</name>
</gene>
<evidence type="ECO:0000256" key="3">
    <source>
        <dbReference type="ARBA" id="ARBA00004196"/>
    </source>
</evidence>
<dbReference type="Gene3D" id="4.10.480.10">
    <property type="entry name" value="Cytochrome-c3 hydrogenase, C-terminal domain"/>
    <property type="match status" value="1"/>
</dbReference>
<dbReference type="GO" id="GO:0033748">
    <property type="term" value="F:hydrogenase (acceptor) activity"/>
    <property type="evidence" value="ECO:0007669"/>
    <property type="project" value="UniProtKB-EC"/>
</dbReference>
<comment type="caution">
    <text evidence="19">The sequence shown here is derived from an EMBL/GenBank/DDBJ whole genome shotgun (WGS) entry which is preliminary data.</text>
</comment>
<feature type="binding site" evidence="15">
    <location>
        <position position="242"/>
    </location>
    <ligand>
        <name>[3Fe-4S] cluster</name>
        <dbReference type="ChEBI" id="CHEBI:21137"/>
    </ligand>
</feature>
<feature type="binding site" evidence="15">
    <location>
        <position position="19"/>
    </location>
    <ligand>
        <name>[4Fe-4S] cluster</name>
        <dbReference type="ChEBI" id="CHEBI:49883"/>
        <label>1</label>
    </ligand>
</feature>
<comment type="subcellular location">
    <subcellularLocation>
        <location evidence="3">Cell envelope</location>
    </subcellularLocation>
</comment>
<protein>
    <recommendedName>
        <fullName evidence="6">hydrogenase (acceptor)</fullName>
        <ecNumber evidence="6">1.12.99.6</ecNumber>
    </recommendedName>
</protein>
<feature type="binding site" evidence="15">
    <location>
        <position position="226"/>
    </location>
    <ligand>
        <name>[4Fe-4S] cluster</name>
        <dbReference type="ChEBI" id="CHEBI:49883"/>
        <label>2</label>
    </ligand>
</feature>
<comment type="similarity">
    <text evidence="4">Belongs to the [NiFe]/[NiFeSe] hydrogenase small subunit family.</text>
</comment>
<sequence length="333" mass="34844">MASKNKRLLWLQSGGCGGCTLSLLNTDAPSLFTTLADIGIELVWHPSFAEQSLDEAMQLLQRLADGREALDMLCLEGSVMTGAAGRFHLLPDGQSMSTLIEQLARRAGQVIAVGTCAAYGGISAAGDNLTGAVGLDYTGNHPGGLLGGNFHAAGGLPVVNISGCPTHPGWVLETLALLAADSLHASDLDPLGRPRFYADKLVHHGCDKNEFYEFKASATAPGQMGCLMEYVGCKGTQAHADCNSRGWNGEGSCLTGGYPCINCTAPDFADPGHGFFSTPQVAGFPVGLPTDMPKAWFVALSTLSKSATPARVRQNATRDRLTVPPSLPKKGKA</sequence>
<organism evidence="19 20">
    <name type="scientific">Aquitalea magnusonii</name>
    <dbReference type="NCBI Taxonomy" id="332411"/>
    <lineage>
        <taxon>Bacteria</taxon>
        <taxon>Pseudomonadati</taxon>
        <taxon>Pseudomonadota</taxon>
        <taxon>Betaproteobacteria</taxon>
        <taxon>Neisseriales</taxon>
        <taxon>Chromobacteriaceae</taxon>
        <taxon>Aquitalea</taxon>
    </lineage>
</organism>
<keyword evidence="11 15" id="KW-0408">Iron</keyword>
<evidence type="ECO:0000256" key="5">
    <source>
        <dbReference type="ARBA" id="ARBA00011771"/>
    </source>
</evidence>
<dbReference type="GO" id="GO:0008901">
    <property type="term" value="F:ferredoxin hydrogenase activity"/>
    <property type="evidence" value="ECO:0007669"/>
    <property type="project" value="InterPro"/>
</dbReference>
<dbReference type="InterPro" id="IPR037148">
    <property type="entry name" value="NiFe-Hase_small_C_sf"/>
</dbReference>
<feature type="binding site" evidence="15">
    <location>
        <position position="16"/>
    </location>
    <ligand>
        <name>[4Fe-4S] cluster</name>
        <dbReference type="ChEBI" id="CHEBI:49883"/>
        <label>1</label>
    </ligand>
</feature>
<dbReference type="PIRSF" id="PIRSF000310">
    <property type="entry name" value="NiFe_hyd_ssu"/>
    <property type="match status" value="1"/>
</dbReference>
<dbReference type="GO" id="GO:0030313">
    <property type="term" value="C:cell envelope"/>
    <property type="evidence" value="ECO:0007669"/>
    <property type="project" value="UniProtKB-SubCell"/>
</dbReference>
<evidence type="ECO:0000256" key="9">
    <source>
        <dbReference type="ARBA" id="ARBA00022729"/>
    </source>
</evidence>
<feature type="binding site" evidence="15">
    <location>
        <position position="164"/>
    </location>
    <ligand>
        <name>[4Fe-4S] cluster</name>
        <dbReference type="ChEBI" id="CHEBI:49883"/>
        <label>1</label>
    </ligand>
</feature>
<dbReference type="GO" id="GO:0046872">
    <property type="term" value="F:metal ion binding"/>
    <property type="evidence" value="ECO:0007669"/>
    <property type="project" value="UniProtKB-KW"/>
</dbReference>
<feature type="binding site" evidence="15">
    <location>
        <position position="203"/>
    </location>
    <ligand>
        <name>[4Fe-4S] cluster</name>
        <dbReference type="ChEBI" id="CHEBI:49883"/>
        <label>2</label>
    </ligand>
</feature>
<evidence type="ECO:0000313" key="20">
    <source>
        <dbReference type="Proteomes" id="UP000248395"/>
    </source>
</evidence>
<dbReference type="Pfam" id="PF01058">
    <property type="entry name" value="Oxidored_q6"/>
    <property type="match status" value="1"/>
</dbReference>
<comment type="catalytic activity">
    <reaction evidence="14">
        <text>H2 + A = AH2</text>
        <dbReference type="Rhea" id="RHEA:12116"/>
        <dbReference type="ChEBI" id="CHEBI:13193"/>
        <dbReference type="ChEBI" id="CHEBI:17499"/>
        <dbReference type="ChEBI" id="CHEBI:18276"/>
        <dbReference type="EC" id="1.12.99.6"/>
    </reaction>
</comment>
<dbReference type="InterPro" id="IPR027394">
    <property type="entry name" value="Cytochrome-c3_hydrogenase_C"/>
</dbReference>
<keyword evidence="8 15" id="KW-0479">Metal-binding</keyword>
<dbReference type="AlphaFoldDB" id="A0A318JDP6"/>
<feature type="binding site" evidence="15">
    <location>
        <position position="116"/>
    </location>
    <ligand>
        <name>[4Fe-4S] cluster</name>
        <dbReference type="ChEBI" id="CHEBI:49883"/>
        <label>1</label>
    </ligand>
</feature>
<feature type="binding site" evidence="15">
    <location>
        <position position="260"/>
    </location>
    <ligand>
        <name>[3Fe-4S] cluster</name>
        <dbReference type="ChEBI" id="CHEBI:21137"/>
    </ligand>
</feature>
<dbReference type="InterPro" id="IPR001821">
    <property type="entry name" value="NiFe_hydrogenase_ssu"/>
</dbReference>
<accession>A0A318JDP6</accession>
<dbReference type="EMBL" id="QJKC01000011">
    <property type="protein sequence ID" value="PXX45720.1"/>
    <property type="molecule type" value="Genomic_DNA"/>
</dbReference>
<comment type="cofactor">
    <cofactor evidence="2">
        <name>[4Fe-4S] cluster</name>
        <dbReference type="ChEBI" id="CHEBI:49883"/>
    </cofactor>
</comment>
<keyword evidence="13 15" id="KW-0003">3Fe-4S</keyword>
<keyword evidence="7 15" id="KW-0004">4Fe-4S</keyword>
<evidence type="ECO:0000259" key="18">
    <source>
        <dbReference type="Pfam" id="PF14720"/>
    </source>
</evidence>
<evidence type="ECO:0000313" key="19">
    <source>
        <dbReference type="EMBL" id="PXX45720.1"/>
    </source>
</evidence>
<feature type="domain" description="NADH:ubiquinone oxidoreductase-like 20kDa subunit" evidence="17">
    <location>
        <begin position="16"/>
        <end position="176"/>
    </location>
</feature>
<dbReference type="GO" id="GO:0016020">
    <property type="term" value="C:membrane"/>
    <property type="evidence" value="ECO:0007669"/>
    <property type="project" value="TreeGrafter"/>
</dbReference>
<keyword evidence="20" id="KW-1185">Reference proteome</keyword>
<feature type="binding site" evidence="15">
    <location>
        <position position="233"/>
    </location>
    <ligand>
        <name>[4Fe-4S] cluster</name>
        <dbReference type="ChEBI" id="CHEBI:49883"/>
        <label>2</label>
    </ligand>
</feature>
<evidence type="ECO:0000256" key="1">
    <source>
        <dbReference type="ARBA" id="ARBA00001927"/>
    </source>
</evidence>
<dbReference type="SUPFAM" id="SSF56770">
    <property type="entry name" value="HydA/Nqo6-like"/>
    <property type="match status" value="1"/>
</dbReference>
<proteinExistence type="inferred from homology"/>
<dbReference type="Pfam" id="PF14720">
    <property type="entry name" value="NiFe_hyd_SSU_C"/>
    <property type="match status" value="1"/>
</dbReference>
<dbReference type="GO" id="GO:0051539">
    <property type="term" value="F:4 iron, 4 sulfur cluster binding"/>
    <property type="evidence" value="ECO:0007669"/>
    <property type="project" value="UniProtKB-KW"/>
</dbReference>
<evidence type="ECO:0000256" key="10">
    <source>
        <dbReference type="ARBA" id="ARBA00023002"/>
    </source>
</evidence>
<keyword evidence="9" id="KW-0732">Signal</keyword>
<feature type="region of interest" description="Disordered" evidence="16">
    <location>
        <begin position="308"/>
        <end position="333"/>
    </location>
</feature>
<dbReference type="EC" id="1.12.99.6" evidence="6"/>
<evidence type="ECO:0000256" key="6">
    <source>
        <dbReference type="ARBA" id="ARBA00012082"/>
    </source>
</evidence>
<dbReference type="PRINTS" id="PR00614">
    <property type="entry name" value="NIHGNASESMLL"/>
</dbReference>
<dbReference type="PANTHER" id="PTHR30013:SF5">
    <property type="entry name" value="HYDROGENASE SMALL SUBUNIT"/>
    <property type="match status" value="1"/>
</dbReference>